<organism evidence="2 3">
    <name type="scientific">Penstemon smallii</name>
    <dbReference type="NCBI Taxonomy" id="265156"/>
    <lineage>
        <taxon>Eukaryota</taxon>
        <taxon>Viridiplantae</taxon>
        <taxon>Streptophyta</taxon>
        <taxon>Embryophyta</taxon>
        <taxon>Tracheophyta</taxon>
        <taxon>Spermatophyta</taxon>
        <taxon>Magnoliopsida</taxon>
        <taxon>eudicotyledons</taxon>
        <taxon>Gunneridae</taxon>
        <taxon>Pentapetalae</taxon>
        <taxon>asterids</taxon>
        <taxon>lamiids</taxon>
        <taxon>Lamiales</taxon>
        <taxon>Plantaginaceae</taxon>
        <taxon>Cheloneae</taxon>
        <taxon>Penstemon</taxon>
    </lineage>
</organism>
<reference evidence="2 3" key="1">
    <citation type="submission" date="2024-12" db="EMBL/GenBank/DDBJ databases">
        <title>The unique morphological basis and parallel evolutionary history of personate flowers in Penstemon.</title>
        <authorList>
            <person name="Depatie T.H."/>
            <person name="Wessinger C.A."/>
        </authorList>
    </citation>
    <scope>NUCLEOTIDE SEQUENCE [LARGE SCALE GENOMIC DNA]</scope>
    <source>
        <strain evidence="2">WTNN_2</strain>
        <tissue evidence="2">Leaf</tissue>
    </source>
</reference>
<gene>
    <name evidence="2" type="ORF">ACJIZ3_015331</name>
</gene>
<comment type="similarity">
    <text evidence="1">Belongs to the ARG7 family.</text>
</comment>
<evidence type="ECO:0000313" key="2">
    <source>
        <dbReference type="EMBL" id="KAL3814063.1"/>
    </source>
</evidence>
<proteinExistence type="inferred from homology"/>
<evidence type="ECO:0000313" key="3">
    <source>
        <dbReference type="Proteomes" id="UP001634393"/>
    </source>
</evidence>
<dbReference type="AlphaFoldDB" id="A0ABD3RME8"/>
<dbReference type="PANTHER" id="PTHR31374:SF183">
    <property type="entry name" value="SAUR-LIKE AUXIN-RESPONSIVE PROTEIN FAMILY"/>
    <property type="match status" value="1"/>
</dbReference>
<name>A0ABD3RME8_9LAMI</name>
<keyword evidence="3" id="KW-1185">Reference proteome</keyword>
<dbReference type="PANTHER" id="PTHR31374">
    <property type="entry name" value="AUXIN-INDUCED PROTEIN-LIKE-RELATED"/>
    <property type="match status" value="1"/>
</dbReference>
<accession>A0ABD3RME8</accession>
<dbReference type="Proteomes" id="UP001634393">
    <property type="component" value="Unassembled WGS sequence"/>
</dbReference>
<dbReference type="EMBL" id="JBJXBP010000008">
    <property type="protein sequence ID" value="KAL3814063.1"/>
    <property type="molecule type" value="Genomic_DNA"/>
</dbReference>
<dbReference type="Pfam" id="PF02519">
    <property type="entry name" value="Auxin_inducible"/>
    <property type="match status" value="1"/>
</dbReference>
<comment type="caution">
    <text evidence="2">The sequence shown here is derived from an EMBL/GenBank/DDBJ whole genome shotgun (WGS) entry which is preliminary data.</text>
</comment>
<dbReference type="InterPro" id="IPR003676">
    <property type="entry name" value="SAUR_fam"/>
</dbReference>
<evidence type="ECO:0000256" key="1">
    <source>
        <dbReference type="ARBA" id="ARBA00006974"/>
    </source>
</evidence>
<protein>
    <submittedName>
        <fullName evidence="2">Uncharacterized protein</fullName>
    </submittedName>
</protein>
<sequence>MAKCNKIRHIVRIRQMLRAWRNKAITSLAPTDVPAGHVAICVGSSCRRFIVRATHLNHPFFRRLLTEAEEEYGFANNSGPVAIPCDEQLFEEILRFVSRGDSDLLRCCHEDIRNENPNFFGESWPFLYGFTA</sequence>